<dbReference type="EMBL" id="JAINUG010000104">
    <property type="protein sequence ID" value="KAJ8396712.1"/>
    <property type="molecule type" value="Genomic_DNA"/>
</dbReference>
<gene>
    <name evidence="2" type="ORF">AAFF_G00015500</name>
</gene>
<proteinExistence type="predicted"/>
<feature type="region of interest" description="Disordered" evidence="1">
    <location>
        <begin position="161"/>
        <end position="180"/>
    </location>
</feature>
<accession>A0AAD7S6N1</accession>
<feature type="compositionally biased region" description="Polar residues" evidence="1">
    <location>
        <begin position="169"/>
        <end position="180"/>
    </location>
</feature>
<name>A0AAD7S6N1_9TELE</name>
<evidence type="ECO:0000313" key="2">
    <source>
        <dbReference type="EMBL" id="KAJ8396712.1"/>
    </source>
</evidence>
<dbReference type="Proteomes" id="UP001221898">
    <property type="component" value="Unassembled WGS sequence"/>
</dbReference>
<organism evidence="2 3">
    <name type="scientific">Aldrovandia affinis</name>
    <dbReference type="NCBI Taxonomy" id="143900"/>
    <lineage>
        <taxon>Eukaryota</taxon>
        <taxon>Metazoa</taxon>
        <taxon>Chordata</taxon>
        <taxon>Craniata</taxon>
        <taxon>Vertebrata</taxon>
        <taxon>Euteleostomi</taxon>
        <taxon>Actinopterygii</taxon>
        <taxon>Neopterygii</taxon>
        <taxon>Teleostei</taxon>
        <taxon>Notacanthiformes</taxon>
        <taxon>Halosauridae</taxon>
        <taxon>Aldrovandia</taxon>
    </lineage>
</organism>
<protein>
    <submittedName>
        <fullName evidence="2">Uncharacterized protein</fullName>
    </submittedName>
</protein>
<dbReference type="AlphaFoldDB" id="A0AAD7S6N1"/>
<keyword evidence="3" id="KW-1185">Reference proteome</keyword>
<comment type="caution">
    <text evidence="2">The sequence shown here is derived from an EMBL/GenBank/DDBJ whole genome shotgun (WGS) entry which is preliminary data.</text>
</comment>
<sequence>MRSQIDVVTGGSGARSCSQCPSHPAPSVSPHYFYPTHTVNHHHMAKYVTSRRIVGGPQRGAPYACRAGERAGERNAGLINSGARREEAREALEEPGTQALQKVSRRGNSLEGRLSEELGQCIPRGHADWTRSLEKQLCASLRWTAVACLCIRLPIQPVSVSGVKPDRTGASSSSLHALVS</sequence>
<evidence type="ECO:0000256" key="1">
    <source>
        <dbReference type="SAM" id="MobiDB-lite"/>
    </source>
</evidence>
<evidence type="ECO:0000313" key="3">
    <source>
        <dbReference type="Proteomes" id="UP001221898"/>
    </source>
</evidence>
<reference evidence="2" key="1">
    <citation type="journal article" date="2023" name="Science">
        <title>Genome structures resolve the early diversification of teleost fishes.</title>
        <authorList>
            <person name="Parey E."/>
            <person name="Louis A."/>
            <person name="Montfort J."/>
            <person name="Bouchez O."/>
            <person name="Roques C."/>
            <person name="Iampietro C."/>
            <person name="Lluch J."/>
            <person name="Castinel A."/>
            <person name="Donnadieu C."/>
            <person name="Desvignes T."/>
            <person name="Floi Bucao C."/>
            <person name="Jouanno E."/>
            <person name="Wen M."/>
            <person name="Mejri S."/>
            <person name="Dirks R."/>
            <person name="Jansen H."/>
            <person name="Henkel C."/>
            <person name="Chen W.J."/>
            <person name="Zahm M."/>
            <person name="Cabau C."/>
            <person name="Klopp C."/>
            <person name="Thompson A.W."/>
            <person name="Robinson-Rechavi M."/>
            <person name="Braasch I."/>
            <person name="Lecointre G."/>
            <person name="Bobe J."/>
            <person name="Postlethwait J.H."/>
            <person name="Berthelot C."/>
            <person name="Roest Crollius H."/>
            <person name="Guiguen Y."/>
        </authorList>
    </citation>
    <scope>NUCLEOTIDE SEQUENCE</scope>
    <source>
        <strain evidence="2">NC1722</strain>
    </source>
</reference>